<gene>
    <name evidence="1" type="ORF">GMARGA_LOCUS33093</name>
</gene>
<evidence type="ECO:0000313" key="2">
    <source>
        <dbReference type="Proteomes" id="UP000789901"/>
    </source>
</evidence>
<name>A0ABN7WNH1_GIGMA</name>
<reference evidence="1 2" key="1">
    <citation type="submission" date="2021-06" db="EMBL/GenBank/DDBJ databases">
        <authorList>
            <person name="Kallberg Y."/>
            <person name="Tangrot J."/>
            <person name="Rosling A."/>
        </authorList>
    </citation>
    <scope>NUCLEOTIDE SEQUENCE [LARGE SCALE GENOMIC DNA]</scope>
    <source>
        <strain evidence="1 2">120-4 pot B 10/14</strain>
    </source>
</reference>
<proteinExistence type="predicted"/>
<comment type="caution">
    <text evidence="1">The sequence shown here is derived from an EMBL/GenBank/DDBJ whole genome shotgun (WGS) entry which is preliminary data.</text>
</comment>
<accession>A0ABN7WNH1</accession>
<protein>
    <submittedName>
        <fullName evidence="1">21767_t:CDS:1</fullName>
    </submittedName>
</protein>
<evidence type="ECO:0000313" key="1">
    <source>
        <dbReference type="EMBL" id="CAG8836562.1"/>
    </source>
</evidence>
<dbReference type="Proteomes" id="UP000789901">
    <property type="component" value="Unassembled WGS sequence"/>
</dbReference>
<organism evidence="1 2">
    <name type="scientific">Gigaspora margarita</name>
    <dbReference type="NCBI Taxonomy" id="4874"/>
    <lineage>
        <taxon>Eukaryota</taxon>
        <taxon>Fungi</taxon>
        <taxon>Fungi incertae sedis</taxon>
        <taxon>Mucoromycota</taxon>
        <taxon>Glomeromycotina</taxon>
        <taxon>Glomeromycetes</taxon>
        <taxon>Diversisporales</taxon>
        <taxon>Gigasporaceae</taxon>
        <taxon>Gigaspora</taxon>
    </lineage>
</organism>
<keyword evidence="2" id="KW-1185">Reference proteome</keyword>
<dbReference type="EMBL" id="CAJVQB010053896">
    <property type="protein sequence ID" value="CAG8836562.1"/>
    <property type="molecule type" value="Genomic_DNA"/>
</dbReference>
<sequence length="188" mass="22110">MTSFDEDFKTKYPLPRDFLSIIAKLKEKCIGDIESVTFKNDGSICVRRNVSKFEKNRKLRNRFGKYDVESVFRDLDSYSLLKENEIEQKKLKVYSLRILKVLTTFNFNNAYLIQLKENEIAQIDNSAESSNYILNQIFIEIGDKANEAEQWEAINDKLHSIFGYSTKLKNPSQAQKEKYLSWIFALRH</sequence>